<dbReference type="VEuPathDB" id="VectorBase:HLOH_051689"/>
<protein>
    <submittedName>
        <fullName evidence="1">Uncharacterized protein</fullName>
    </submittedName>
</protein>
<proteinExistence type="predicted"/>
<name>A0A9J6H5D9_HAELO</name>
<dbReference type="OrthoDB" id="6491850at2759"/>
<reference evidence="1 2" key="1">
    <citation type="journal article" date="2020" name="Cell">
        <title>Large-Scale Comparative Analyses of Tick Genomes Elucidate Their Genetic Diversity and Vector Capacities.</title>
        <authorList>
            <consortium name="Tick Genome and Microbiome Consortium (TIGMIC)"/>
            <person name="Jia N."/>
            <person name="Wang J."/>
            <person name="Shi W."/>
            <person name="Du L."/>
            <person name="Sun Y."/>
            <person name="Zhan W."/>
            <person name="Jiang J.F."/>
            <person name="Wang Q."/>
            <person name="Zhang B."/>
            <person name="Ji P."/>
            <person name="Bell-Sakyi L."/>
            <person name="Cui X.M."/>
            <person name="Yuan T.T."/>
            <person name="Jiang B.G."/>
            <person name="Yang W.F."/>
            <person name="Lam T.T."/>
            <person name="Chang Q.C."/>
            <person name="Ding S.J."/>
            <person name="Wang X.J."/>
            <person name="Zhu J.G."/>
            <person name="Ruan X.D."/>
            <person name="Zhao L."/>
            <person name="Wei J.T."/>
            <person name="Ye R.Z."/>
            <person name="Que T.C."/>
            <person name="Du C.H."/>
            <person name="Zhou Y.H."/>
            <person name="Cheng J.X."/>
            <person name="Dai P.F."/>
            <person name="Guo W.B."/>
            <person name="Han X.H."/>
            <person name="Huang E.J."/>
            <person name="Li L.F."/>
            <person name="Wei W."/>
            <person name="Gao Y.C."/>
            <person name="Liu J.Z."/>
            <person name="Shao H.Z."/>
            <person name="Wang X."/>
            <person name="Wang C.C."/>
            <person name="Yang T.C."/>
            <person name="Huo Q.B."/>
            <person name="Li W."/>
            <person name="Chen H.Y."/>
            <person name="Chen S.E."/>
            <person name="Zhou L.G."/>
            <person name="Ni X.B."/>
            <person name="Tian J.H."/>
            <person name="Sheng Y."/>
            <person name="Liu T."/>
            <person name="Pan Y.S."/>
            <person name="Xia L.Y."/>
            <person name="Li J."/>
            <person name="Zhao F."/>
            <person name="Cao W.C."/>
        </authorList>
    </citation>
    <scope>NUCLEOTIDE SEQUENCE [LARGE SCALE GENOMIC DNA]</scope>
    <source>
        <strain evidence="1">HaeL-2018</strain>
    </source>
</reference>
<keyword evidence="2" id="KW-1185">Reference proteome</keyword>
<dbReference type="Proteomes" id="UP000821853">
    <property type="component" value="Chromosome 9"/>
</dbReference>
<comment type="caution">
    <text evidence="1">The sequence shown here is derived from an EMBL/GenBank/DDBJ whole genome shotgun (WGS) entry which is preliminary data.</text>
</comment>
<evidence type="ECO:0000313" key="2">
    <source>
        <dbReference type="Proteomes" id="UP000821853"/>
    </source>
</evidence>
<dbReference type="EMBL" id="JABSTR010000011">
    <property type="protein sequence ID" value="KAH9382320.1"/>
    <property type="molecule type" value="Genomic_DNA"/>
</dbReference>
<dbReference type="AlphaFoldDB" id="A0A9J6H5D9"/>
<gene>
    <name evidence="1" type="ORF">HPB48_011822</name>
</gene>
<accession>A0A9J6H5D9</accession>
<evidence type="ECO:0000313" key="1">
    <source>
        <dbReference type="EMBL" id="KAH9382320.1"/>
    </source>
</evidence>
<sequence length="126" mass="14615">MATDTMYLKATEKLLALGVHNTFQEHEEAQFKAQTERLMQTPTGRTLLHQLGYSEQIREMSKTEDIRDEIHQKFHMTLIPKNMDANIHQGRREARADFICCTLSPKNNPVYVDTATQDARKGRRLL</sequence>
<organism evidence="1 2">
    <name type="scientific">Haemaphysalis longicornis</name>
    <name type="common">Bush tick</name>
    <dbReference type="NCBI Taxonomy" id="44386"/>
    <lineage>
        <taxon>Eukaryota</taxon>
        <taxon>Metazoa</taxon>
        <taxon>Ecdysozoa</taxon>
        <taxon>Arthropoda</taxon>
        <taxon>Chelicerata</taxon>
        <taxon>Arachnida</taxon>
        <taxon>Acari</taxon>
        <taxon>Parasitiformes</taxon>
        <taxon>Ixodida</taxon>
        <taxon>Ixodoidea</taxon>
        <taxon>Ixodidae</taxon>
        <taxon>Haemaphysalinae</taxon>
        <taxon>Haemaphysalis</taxon>
    </lineage>
</organism>